<protein>
    <submittedName>
        <fullName evidence="2">Uncharacterized protein</fullName>
    </submittedName>
</protein>
<name>A0AAE0J079_9PEZI</name>
<feature type="compositionally biased region" description="Basic residues" evidence="1">
    <location>
        <begin position="44"/>
        <end position="56"/>
    </location>
</feature>
<proteinExistence type="predicted"/>
<feature type="region of interest" description="Disordered" evidence="1">
    <location>
        <begin position="43"/>
        <end position="82"/>
    </location>
</feature>
<comment type="caution">
    <text evidence="2">The sequence shown here is derived from an EMBL/GenBank/DDBJ whole genome shotgun (WGS) entry which is preliminary data.</text>
</comment>
<dbReference type="EMBL" id="JAUEPP010000010">
    <property type="protein sequence ID" value="KAK3334552.1"/>
    <property type="molecule type" value="Genomic_DNA"/>
</dbReference>
<reference evidence="2" key="1">
    <citation type="journal article" date="2023" name="Mol. Phylogenet. Evol.">
        <title>Genome-scale phylogeny and comparative genomics of the fungal order Sordariales.</title>
        <authorList>
            <person name="Hensen N."/>
            <person name="Bonometti L."/>
            <person name="Westerberg I."/>
            <person name="Brannstrom I.O."/>
            <person name="Guillou S."/>
            <person name="Cros-Aarteil S."/>
            <person name="Calhoun S."/>
            <person name="Haridas S."/>
            <person name="Kuo A."/>
            <person name="Mondo S."/>
            <person name="Pangilinan J."/>
            <person name="Riley R."/>
            <person name="LaButti K."/>
            <person name="Andreopoulos B."/>
            <person name="Lipzen A."/>
            <person name="Chen C."/>
            <person name="Yan M."/>
            <person name="Daum C."/>
            <person name="Ng V."/>
            <person name="Clum A."/>
            <person name="Steindorff A."/>
            <person name="Ohm R.A."/>
            <person name="Martin F."/>
            <person name="Silar P."/>
            <person name="Natvig D.O."/>
            <person name="Lalanne C."/>
            <person name="Gautier V."/>
            <person name="Ament-Velasquez S.L."/>
            <person name="Kruys A."/>
            <person name="Hutchinson M.I."/>
            <person name="Powell A.J."/>
            <person name="Barry K."/>
            <person name="Miller A.N."/>
            <person name="Grigoriev I.V."/>
            <person name="Debuchy R."/>
            <person name="Gladieux P."/>
            <person name="Hiltunen Thoren M."/>
            <person name="Johannesson H."/>
        </authorList>
    </citation>
    <scope>NUCLEOTIDE SEQUENCE</scope>
    <source>
        <strain evidence="2">CBS 560.94</strain>
    </source>
</reference>
<keyword evidence="3" id="KW-1185">Reference proteome</keyword>
<feature type="region of interest" description="Disordered" evidence="1">
    <location>
        <begin position="242"/>
        <end position="281"/>
    </location>
</feature>
<dbReference type="AlphaFoldDB" id="A0AAE0J079"/>
<sequence>MSPPKHSLPIAHWAAILQQARIELELLSGETFTLPDETPWSVVVKKKGKKSKRKDKKKDTKKIGKRPAPDKSTSPSIHDNLEKSVTWHTRDVMKRRTTWNHKKKRVYTYTSLPKDFDIYEDTKALSKAEKHWIISGHRFHPQHGLEPIPEKSKLSLTKPRLPRVDPIPHQRRGPVAVVPAPITTGKSLWSQVAAKPAVPKVPVKPPVTKPSFAKVSAKPPVTKPAAVSEVPAKAPAVTLKKKMPPTLGVPASKVSPVPAATPKLPKLPSVDSTLRRQGLGI</sequence>
<organism evidence="2 3">
    <name type="scientific">Neurospora tetraspora</name>
    <dbReference type="NCBI Taxonomy" id="94610"/>
    <lineage>
        <taxon>Eukaryota</taxon>
        <taxon>Fungi</taxon>
        <taxon>Dikarya</taxon>
        <taxon>Ascomycota</taxon>
        <taxon>Pezizomycotina</taxon>
        <taxon>Sordariomycetes</taxon>
        <taxon>Sordariomycetidae</taxon>
        <taxon>Sordariales</taxon>
        <taxon>Sordariaceae</taxon>
        <taxon>Neurospora</taxon>
    </lineage>
</organism>
<evidence type="ECO:0000256" key="1">
    <source>
        <dbReference type="SAM" id="MobiDB-lite"/>
    </source>
</evidence>
<accession>A0AAE0J079</accession>
<evidence type="ECO:0000313" key="3">
    <source>
        <dbReference type="Proteomes" id="UP001278500"/>
    </source>
</evidence>
<dbReference type="GeneID" id="87867120"/>
<evidence type="ECO:0000313" key="2">
    <source>
        <dbReference type="EMBL" id="KAK3334552.1"/>
    </source>
</evidence>
<reference evidence="2" key="2">
    <citation type="submission" date="2023-06" db="EMBL/GenBank/DDBJ databases">
        <authorList>
            <consortium name="Lawrence Berkeley National Laboratory"/>
            <person name="Haridas S."/>
            <person name="Hensen N."/>
            <person name="Bonometti L."/>
            <person name="Westerberg I."/>
            <person name="Brannstrom I.O."/>
            <person name="Guillou S."/>
            <person name="Cros-Aarteil S."/>
            <person name="Calhoun S."/>
            <person name="Kuo A."/>
            <person name="Mondo S."/>
            <person name="Pangilinan J."/>
            <person name="Riley R."/>
            <person name="Labutti K."/>
            <person name="Andreopoulos B."/>
            <person name="Lipzen A."/>
            <person name="Chen C."/>
            <person name="Yanf M."/>
            <person name="Daum C."/>
            <person name="Ng V."/>
            <person name="Clum A."/>
            <person name="Steindorff A."/>
            <person name="Ohm R."/>
            <person name="Martin F."/>
            <person name="Silar P."/>
            <person name="Natvig D."/>
            <person name="Lalanne C."/>
            <person name="Gautier V."/>
            <person name="Ament-Velasquez S.L."/>
            <person name="Kruys A."/>
            <person name="Hutchinson M.I."/>
            <person name="Powell A.J."/>
            <person name="Barry K."/>
            <person name="Miller A.N."/>
            <person name="Grigoriev I.V."/>
            <person name="Debuchy R."/>
            <person name="Gladieux P."/>
            <person name="Thoren M.H."/>
            <person name="Johannesson H."/>
        </authorList>
    </citation>
    <scope>NUCLEOTIDE SEQUENCE</scope>
    <source>
        <strain evidence="2">CBS 560.94</strain>
    </source>
</reference>
<gene>
    <name evidence="2" type="ORF">B0H65DRAFT_553495</name>
</gene>
<dbReference type="Proteomes" id="UP001278500">
    <property type="component" value="Unassembled WGS sequence"/>
</dbReference>
<dbReference type="RefSeq" id="XP_062676718.1">
    <property type="nucleotide sequence ID" value="XM_062829966.1"/>
</dbReference>